<dbReference type="KEGG" id="aprs:BI364_13840"/>
<dbReference type="InterPro" id="IPR032711">
    <property type="entry name" value="SoxY"/>
</dbReference>
<name>A0A1D8IQW6_9GAMM</name>
<dbReference type="Proteomes" id="UP000095401">
    <property type="component" value="Chromosome"/>
</dbReference>
<evidence type="ECO:0000259" key="1">
    <source>
        <dbReference type="Pfam" id="PF13501"/>
    </source>
</evidence>
<dbReference type="Pfam" id="PF13501">
    <property type="entry name" value="SoxY"/>
    <property type="match status" value="1"/>
</dbReference>
<dbReference type="InterPro" id="IPR016568">
    <property type="entry name" value="Sulphur_oxidation_SoxY"/>
</dbReference>
<keyword evidence="3" id="KW-1185">Reference proteome</keyword>
<dbReference type="Gene3D" id="2.60.40.2470">
    <property type="entry name" value="SoxY domain"/>
    <property type="match status" value="1"/>
</dbReference>
<protein>
    <submittedName>
        <fullName evidence="2">Thiosulfate oxidation carrier protein SoxY</fullName>
    </submittedName>
</protein>
<dbReference type="NCBIfam" id="TIGR04488">
    <property type="entry name" value="SoxY_true_GGCGG"/>
    <property type="match status" value="1"/>
</dbReference>
<dbReference type="RefSeq" id="WP_070079247.1">
    <property type="nucleotide sequence ID" value="NZ_CP017415.1"/>
</dbReference>
<evidence type="ECO:0000313" key="2">
    <source>
        <dbReference type="EMBL" id="AOU98892.1"/>
    </source>
</evidence>
<organism evidence="2 3">
    <name type="scientific">Acidihalobacter yilgarnensis</name>
    <dbReference type="NCBI Taxonomy" id="2819280"/>
    <lineage>
        <taxon>Bacteria</taxon>
        <taxon>Pseudomonadati</taxon>
        <taxon>Pseudomonadota</taxon>
        <taxon>Gammaproteobacteria</taxon>
        <taxon>Chromatiales</taxon>
        <taxon>Ectothiorhodospiraceae</taxon>
        <taxon>Acidihalobacter</taxon>
    </lineage>
</organism>
<accession>A0A1D8IQW6</accession>
<dbReference type="InterPro" id="IPR006311">
    <property type="entry name" value="TAT_signal"/>
</dbReference>
<dbReference type="PIRSF" id="PIRSF010312">
    <property type="entry name" value="Sulphur_oxidation_SoxY"/>
    <property type="match status" value="1"/>
</dbReference>
<evidence type="ECO:0000313" key="3">
    <source>
        <dbReference type="Proteomes" id="UP000095401"/>
    </source>
</evidence>
<proteinExistence type="predicted"/>
<sequence>MNMKRRVFLRGTFTASAIGVAVGAGLLTPQTVLAAWPKDAFRTKDMKEAMKLIDGTDAVESGHVTVRAPDIAENGAVVPVTISSDLKGAKTVSIFTPDNPFPLNSSYELSDGAMPYVSTRIKLAKTMQVMGVVRAADGKLYSASKEVKVTIGGCGG</sequence>
<reference evidence="3" key="1">
    <citation type="submission" date="2016-09" db="EMBL/GenBank/DDBJ databases">
        <title>Acidihalobacter prosperus F5.</title>
        <authorList>
            <person name="Khaleque H.N."/>
            <person name="Ramsay J.P."/>
            <person name="Kaksonen A.H."/>
            <person name="Boxall N.J."/>
            <person name="Watkin E.L.J."/>
        </authorList>
    </citation>
    <scope>NUCLEOTIDE SEQUENCE [LARGE SCALE GENOMIC DNA]</scope>
    <source>
        <strain evidence="3">F5</strain>
    </source>
</reference>
<gene>
    <name evidence="2" type="ORF">BI364_13840</name>
</gene>
<feature type="domain" description="Ig-like SoxY" evidence="1">
    <location>
        <begin position="54"/>
        <end position="154"/>
    </location>
</feature>
<dbReference type="InterPro" id="IPR038162">
    <property type="entry name" value="SoxY_sf"/>
</dbReference>
<dbReference type="PROSITE" id="PS51318">
    <property type="entry name" value="TAT"/>
    <property type="match status" value="1"/>
</dbReference>
<dbReference type="EMBL" id="CP017415">
    <property type="protein sequence ID" value="AOU98892.1"/>
    <property type="molecule type" value="Genomic_DNA"/>
</dbReference>
<dbReference type="AlphaFoldDB" id="A0A1D8IQW6"/>